<sequence>MATATRIFDEPYAPLSSFLSSQITAGFVVAGSLSNKLRPSNCQSHGPRLPAQLLFPGRRRSTGTKATTKKSFIGSDRNLMLFYVVKIAPAQPPLRELASHCSFTFEMDPAIAPLILTTAFGSLPGGGTVVPADQVAIAPQSQAAVAEDQAVFNVEDNDAVNLAHDSSD</sequence>
<dbReference type="AlphaFoldDB" id="A0A9P4J0H4"/>
<comment type="caution">
    <text evidence="1">The sequence shown here is derived from an EMBL/GenBank/DDBJ whole genome shotgun (WGS) entry which is preliminary data.</text>
</comment>
<keyword evidence="2" id="KW-1185">Reference proteome</keyword>
<reference evidence="1" key="1">
    <citation type="journal article" date="2020" name="Stud. Mycol.">
        <title>101 Dothideomycetes genomes: a test case for predicting lifestyles and emergence of pathogens.</title>
        <authorList>
            <person name="Haridas S."/>
            <person name="Albert R."/>
            <person name="Binder M."/>
            <person name="Bloem J."/>
            <person name="Labutti K."/>
            <person name="Salamov A."/>
            <person name="Andreopoulos B."/>
            <person name="Baker S."/>
            <person name="Barry K."/>
            <person name="Bills G."/>
            <person name="Bluhm B."/>
            <person name="Cannon C."/>
            <person name="Castanera R."/>
            <person name="Culley D."/>
            <person name="Daum C."/>
            <person name="Ezra D."/>
            <person name="Gonzalez J."/>
            <person name="Henrissat B."/>
            <person name="Kuo A."/>
            <person name="Liang C."/>
            <person name="Lipzen A."/>
            <person name="Lutzoni F."/>
            <person name="Magnuson J."/>
            <person name="Mondo S."/>
            <person name="Nolan M."/>
            <person name="Ohm R."/>
            <person name="Pangilinan J."/>
            <person name="Park H.-J."/>
            <person name="Ramirez L."/>
            <person name="Alfaro M."/>
            <person name="Sun H."/>
            <person name="Tritt A."/>
            <person name="Yoshinaga Y."/>
            <person name="Zwiers L.-H."/>
            <person name="Turgeon B."/>
            <person name="Goodwin S."/>
            <person name="Spatafora J."/>
            <person name="Crous P."/>
            <person name="Grigoriev I."/>
        </authorList>
    </citation>
    <scope>NUCLEOTIDE SEQUENCE</scope>
    <source>
        <strain evidence="1">CBS 260.36</strain>
    </source>
</reference>
<evidence type="ECO:0000313" key="2">
    <source>
        <dbReference type="Proteomes" id="UP000799439"/>
    </source>
</evidence>
<evidence type="ECO:0000313" key="1">
    <source>
        <dbReference type="EMBL" id="KAF2150138.1"/>
    </source>
</evidence>
<dbReference type="Proteomes" id="UP000799439">
    <property type="component" value="Unassembled WGS sequence"/>
</dbReference>
<gene>
    <name evidence="1" type="ORF">K461DRAFT_270657</name>
</gene>
<dbReference type="EMBL" id="ML996090">
    <property type="protein sequence ID" value="KAF2150138.1"/>
    <property type="molecule type" value="Genomic_DNA"/>
</dbReference>
<organism evidence="1 2">
    <name type="scientific">Myriangium duriaei CBS 260.36</name>
    <dbReference type="NCBI Taxonomy" id="1168546"/>
    <lineage>
        <taxon>Eukaryota</taxon>
        <taxon>Fungi</taxon>
        <taxon>Dikarya</taxon>
        <taxon>Ascomycota</taxon>
        <taxon>Pezizomycotina</taxon>
        <taxon>Dothideomycetes</taxon>
        <taxon>Dothideomycetidae</taxon>
        <taxon>Myriangiales</taxon>
        <taxon>Myriangiaceae</taxon>
        <taxon>Myriangium</taxon>
    </lineage>
</organism>
<name>A0A9P4J0H4_9PEZI</name>
<accession>A0A9P4J0H4</accession>
<proteinExistence type="predicted"/>
<protein>
    <submittedName>
        <fullName evidence="1">Uncharacterized protein</fullName>
    </submittedName>
</protein>